<feature type="domain" description="DUF4429" evidence="1">
    <location>
        <begin position="11"/>
        <end position="106"/>
    </location>
</feature>
<dbReference type="Pfam" id="PF14472">
    <property type="entry name" value="DUF4429"/>
    <property type="match status" value="2"/>
</dbReference>
<comment type="caution">
    <text evidence="2">The sequence shown here is derived from an EMBL/GenBank/DDBJ whole genome shotgun (WGS) entry which is preliminary data.</text>
</comment>
<protein>
    <recommendedName>
        <fullName evidence="1">DUF4429 domain-containing protein</fullName>
    </recommendedName>
</protein>
<sequence length="300" mass="33257">MEELRGHHGTWRFDLETLRIRFGSGRKVPGLLRALGQCSVPLAAVREVDFHPGNRKHGWRLRLRLLEGADPYLPLKTTGHAEDFTPLLLTGPRDRELVAEYCAERLTESVQYARELLETPLDPVQAAKGLVARFPFHARTGEGSAFFNGERLRLQWDGWIASIPKGEEEAREFPFEEIESLQWFPSVGLEEGYLRVVPRGVTVPEKPELENDFCTLASHGLKGSEESLLMAATVNTHIALAGRGASQETAGAPAELTAPRPADDSAAIFAKIRELGSLHSEGLLTDSEFSTKKAELLDRL</sequence>
<name>A0A840WF23_9ACTN</name>
<evidence type="ECO:0000313" key="2">
    <source>
        <dbReference type="EMBL" id="MBB5495580.1"/>
    </source>
</evidence>
<keyword evidence="3" id="KW-1185">Reference proteome</keyword>
<dbReference type="RefSeq" id="WP_184370666.1">
    <property type="nucleotide sequence ID" value="NZ_BAAAKM010000006.1"/>
</dbReference>
<accession>A0A840WF23</accession>
<evidence type="ECO:0000313" key="3">
    <source>
        <dbReference type="Proteomes" id="UP000579647"/>
    </source>
</evidence>
<feature type="domain" description="DUF4429" evidence="1">
    <location>
        <begin position="146"/>
        <end position="234"/>
    </location>
</feature>
<reference evidence="2 3" key="1">
    <citation type="submission" date="2020-08" db="EMBL/GenBank/DDBJ databases">
        <title>Sequencing the genomes of 1000 actinobacteria strains.</title>
        <authorList>
            <person name="Klenk H.-P."/>
        </authorList>
    </citation>
    <scope>NUCLEOTIDE SEQUENCE [LARGE SCALE GENOMIC DNA]</scope>
    <source>
        <strain evidence="2 3">DSM 44598</strain>
    </source>
</reference>
<organism evidence="2 3">
    <name type="scientific">Nocardiopsis metallicus</name>
    <dbReference type="NCBI Taxonomy" id="179819"/>
    <lineage>
        <taxon>Bacteria</taxon>
        <taxon>Bacillati</taxon>
        <taxon>Actinomycetota</taxon>
        <taxon>Actinomycetes</taxon>
        <taxon>Streptosporangiales</taxon>
        <taxon>Nocardiopsidaceae</taxon>
        <taxon>Nocardiopsis</taxon>
    </lineage>
</organism>
<dbReference type="AlphaFoldDB" id="A0A840WF23"/>
<dbReference type="EMBL" id="JACHDO010000001">
    <property type="protein sequence ID" value="MBB5495580.1"/>
    <property type="molecule type" value="Genomic_DNA"/>
</dbReference>
<evidence type="ECO:0000259" key="1">
    <source>
        <dbReference type="Pfam" id="PF14472"/>
    </source>
</evidence>
<dbReference type="Proteomes" id="UP000579647">
    <property type="component" value="Unassembled WGS sequence"/>
</dbReference>
<dbReference type="InterPro" id="IPR027860">
    <property type="entry name" value="DUF4429"/>
</dbReference>
<gene>
    <name evidence="2" type="ORF">HNR07_006717</name>
</gene>
<proteinExistence type="predicted"/>